<dbReference type="GO" id="GO:0043023">
    <property type="term" value="F:ribosomal large subunit binding"/>
    <property type="evidence" value="ECO:0007669"/>
    <property type="project" value="UniProtKB-UniRule"/>
</dbReference>
<keyword evidence="6 9" id="KW-0067">ATP-binding</keyword>
<dbReference type="SMART" id="SM00463">
    <property type="entry name" value="SMR"/>
    <property type="match status" value="1"/>
</dbReference>
<evidence type="ECO:0000256" key="2">
    <source>
        <dbReference type="ARBA" id="ARBA00022730"/>
    </source>
</evidence>
<keyword evidence="3 9" id="KW-0547">Nucleotide-binding</keyword>
<evidence type="ECO:0000313" key="13">
    <source>
        <dbReference type="Proteomes" id="UP000030361"/>
    </source>
</evidence>
<reference evidence="12 13" key="1">
    <citation type="journal article" date="2015" name="Genome Announc.">
        <title>Genome Sequence of Lactobacillus curieae CCTCC M 2011381T, a Novel Producer of Gamma-aminobutyric Acid.</title>
        <authorList>
            <person name="Wang Y."/>
            <person name="Wang Y."/>
            <person name="Lang C."/>
            <person name="Wei D."/>
            <person name="Xu P."/>
            <person name="Xie J."/>
        </authorList>
    </citation>
    <scope>NUCLEOTIDE SEQUENCE [LARGE SCALE GENOMIC DNA]</scope>
    <source>
        <strain evidence="12 13">CCTCC M 2011381</strain>
    </source>
</reference>
<comment type="function">
    <text evidence="9">Endonuclease that is involved in the suppression of homologous recombination and thus may have a key role in the control of bacterial genetic diversity.</text>
</comment>
<keyword evidence="10" id="KW-0175">Coiled coil</keyword>
<dbReference type="SUPFAM" id="SSF52540">
    <property type="entry name" value="P-loop containing nucleoside triphosphate hydrolases"/>
    <property type="match status" value="1"/>
</dbReference>
<dbReference type="InterPro" id="IPR036187">
    <property type="entry name" value="DNA_mismatch_repair_MutS_sf"/>
</dbReference>
<dbReference type="InterPro" id="IPR046893">
    <property type="entry name" value="MSSS"/>
</dbReference>
<dbReference type="OrthoDB" id="9808166at2"/>
<feature type="domain" description="Smr" evidence="11">
    <location>
        <begin position="713"/>
        <end position="788"/>
    </location>
</feature>
<evidence type="ECO:0000256" key="1">
    <source>
        <dbReference type="ARBA" id="ARBA00022722"/>
    </source>
</evidence>
<dbReference type="PANTHER" id="PTHR48466">
    <property type="entry name" value="OS10G0509000 PROTEIN-RELATED"/>
    <property type="match status" value="1"/>
</dbReference>
<dbReference type="GO" id="GO:0030983">
    <property type="term" value="F:mismatched DNA binding"/>
    <property type="evidence" value="ECO:0007669"/>
    <property type="project" value="InterPro"/>
</dbReference>
<keyword evidence="4 9" id="KW-0255">Endonuclease</keyword>
<dbReference type="SMART" id="SM00534">
    <property type="entry name" value="MUTSac"/>
    <property type="match status" value="1"/>
</dbReference>
<proteinExistence type="inferred from homology"/>
<dbReference type="InterPro" id="IPR045076">
    <property type="entry name" value="MutS"/>
</dbReference>
<dbReference type="Pfam" id="PF01713">
    <property type="entry name" value="Smr"/>
    <property type="match status" value="1"/>
</dbReference>
<dbReference type="GO" id="GO:0005524">
    <property type="term" value="F:ATP binding"/>
    <property type="evidence" value="ECO:0007669"/>
    <property type="project" value="UniProtKB-UniRule"/>
</dbReference>
<feature type="coiled-coil region" evidence="10">
    <location>
        <begin position="523"/>
        <end position="557"/>
    </location>
</feature>
<evidence type="ECO:0000256" key="6">
    <source>
        <dbReference type="ARBA" id="ARBA00022840"/>
    </source>
</evidence>
<dbReference type="GO" id="GO:0019843">
    <property type="term" value="F:rRNA binding"/>
    <property type="evidence" value="ECO:0007669"/>
    <property type="project" value="UniProtKB-UniRule"/>
</dbReference>
<dbReference type="GO" id="GO:0016887">
    <property type="term" value="F:ATP hydrolysis activity"/>
    <property type="evidence" value="ECO:0007669"/>
    <property type="project" value="InterPro"/>
</dbReference>
<dbReference type="InterPro" id="IPR027417">
    <property type="entry name" value="P-loop_NTPase"/>
</dbReference>
<feature type="binding site" evidence="9">
    <location>
        <begin position="335"/>
        <end position="342"/>
    </location>
    <ligand>
        <name>ATP</name>
        <dbReference type="ChEBI" id="CHEBI:30616"/>
    </ligand>
</feature>
<dbReference type="InterPro" id="IPR002625">
    <property type="entry name" value="Smr_dom"/>
</dbReference>
<evidence type="ECO:0000313" key="12">
    <source>
        <dbReference type="EMBL" id="AQW22197.1"/>
    </source>
</evidence>
<keyword evidence="1 9" id="KW-0540">Nuclease</keyword>
<dbReference type="InterPro" id="IPR036063">
    <property type="entry name" value="Smr_dom_sf"/>
</dbReference>
<dbReference type="InterPro" id="IPR005747">
    <property type="entry name" value="MutS2"/>
</dbReference>
<dbReference type="InterPro" id="IPR000432">
    <property type="entry name" value="DNA_mismatch_repair_MutS_C"/>
</dbReference>
<dbReference type="GO" id="GO:0006298">
    <property type="term" value="P:mismatch repair"/>
    <property type="evidence" value="ECO:0007669"/>
    <property type="project" value="InterPro"/>
</dbReference>
<dbReference type="HAMAP" id="MF_00092">
    <property type="entry name" value="MutS2"/>
    <property type="match status" value="1"/>
</dbReference>
<dbReference type="PANTHER" id="PTHR48466:SF2">
    <property type="entry name" value="OS10G0509000 PROTEIN"/>
    <property type="match status" value="1"/>
</dbReference>
<dbReference type="PIRSF" id="PIRSF005814">
    <property type="entry name" value="MutS_YshD"/>
    <property type="match status" value="1"/>
</dbReference>
<dbReference type="NCBIfam" id="TIGR01069">
    <property type="entry name" value="mutS2"/>
    <property type="match status" value="1"/>
</dbReference>
<evidence type="ECO:0000256" key="4">
    <source>
        <dbReference type="ARBA" id="ARBA00022759"/>
    </source>
</evidence>
<dbReference type="CDD" id="cd03280">
    <property type="entry name" value="ABC_MutS2"/>
    <property type="match status" value="1"/>
</dbReference>
<comment type="function">
    <text evidence="9">Acts as a ribosome collision sensor, splitting the ribosome into its 2 subunits. Detects stalled/collided 70S ribosomes which it binds and splits by an ATP-hydrolysis driven conformational change. Acts upstream of the ribosome quality control system (RQC), a ribosome-associated complex that mediates the extraction of incompletely synthesized nascent chains from stalled ribosomes and their subsequent degradation. Probably generates substrates for RQC.</text>
</comment>
<dbReference type="GO" id="GO:0072344">
    <property type="term" value="P:rescue of stalled ribosome"/>
    <property type="evidence" value="ECO:0007669"/>
    <property type="project" value="UniProtKB-UniRule"/>
</dbReference>
<keyword evidence="8 9" id="KW-0238">DNA-binding</keyword>
<accession>A0A1S6QKN4</accession>
<dbReference type="Pfam" id="PF00488">
    <property type="entry name" value="MutS_V"/>
    <property type="match status" value="1"/>
</dbReference>
<keyword evidence="5 9" id="KW-0378">Hydrolase</keyword>
<organism evidence="12 13">
    <name type="scientific">Lentilactobacillus curieae</name>
    <dbReference type="NCBI Taxonomy" id="1138822"/>
    <lineage>
        <taxon>Bacteria</taxon>
        <taxon>Bacillati</taxon>
        <taxon>Bacillota</taxon>
        <taxon>Bacilli</taxon>
        <taxon>Lactobacillales</taxon>
        <taxon>Lactobacillaceae</taxon>
        <taxon>Lentilactobacillus</taxon>
    </lineage>
</organism>
<dbReference type="FunFam" id="3.40.50.300:FF:000830">
    <property type="entry name" value="Endonuclease MutS2"/>
    <property type="match status" value="1"/>
</dbReference>
<keyword evidence="13" id="KW-1185">Reference proteome</keyword>
<evidence type="ECO:0000259" key="11">
    <source>
        <dbReference type="PROSITE" id="PS50828"/>
    </source>
</evidence>
<dbReference type="EC" id="3.6.4.-" evidence="9"/>
<evidence type="ECO:0000256" key="7">
    <source>
        <dbReference type="ARBA" id="ARBA00022884"/>
    </source>
</evidence>
<dbReference type="InterPro" id="IPR007696">
    <property type="entry name" value="DNA_mismatch_repair_MutS_core"/>
</dbReference>
<dbReference type="GO" id="GO:0140664">
    <property type="term" value="F:ATP-dependent DNA damage sensor activity"/>
    <property type="evidence" value="ECO:0007669"/>
    <property type="project" value="InterPro"/>
</dbReference>
<comment type="subunit">
    <text evidence="9">Homodimer. Binds to stalled ribosomes, contacting rRNA.</text>
</comment>
<dbReference type="SUPFAM" id="SSF48334">
    <property type="entry name" value="DNA repair protein MutS, domain III"/>
    <property type="match status" value="1"/>
</dbReference>
<dbReference type="RefSeq" id="WP_035166967.1">
    <property type="nucleotide sequence ID" value="NZ_CP018906.1"/>
</dbReference>
<dbReference type="KEGG" id="lcu:PL11_009795"/>
<dbReference type="EMBL" id="CP018906">
    <property type="protein sequence ID" value="AQW22197.1"/>
    <property type="molecule type" value="Genomic_DNA"/>
</dbReference>
<dbReference type="Gene3D" id="3.30.1370.110">
    <property type="match status" value="1"/>
</dbReference>
<evidence type="ECO:0000256" key="8">
    <source>
        <dbReference type="ARBA" id="ARBA00023125"/>
    </source>
</evidence>
<protein>
    <recommendedName>
        <fullName evidence="9">Endonuclease MutS2</fullName>
        <ecNumber evidence="9">3.1.-.-</ecNumber>
    </recommendedName>
    <alternativeName>
        <fullName evidence="9">Ribosome-associated protein quality control-upstream factor</fullName>
        <shortName evidence="9">RQC-upstream factor</shortName>
        <shortName evidence="9">RqcU</shortName>
        <ecNumber evidence="9">3.6.4.-</ecNumber>
    </alternativeName>
</protein>
<dbReference type="PROSITE" id="PS00486">
    <property type="entry name" value="DNA_MISMATCH_REPAIR_2"/>
    <property type="match status" value="1"/>
</dbReference>
<dbReference type="SMART" id="SM00533">
    <property type="entry name" value="MUTSd"/>
    <property type="match status" value="1"/>
</dbReference>
<gene>
    <name evidence="9" type="primary">mutS2</name>
    <name evidence="9" type="synonym">rqcU</name>
    <name evidence="12" type="ORF">PL11_009795</name>
</gene>
<dbReference type="Pfam" id="PF20297">
    <property type="entry name" value="MSSS"/>
    <property type="match status" value="1"/>
</dbReference>
<dbReference type="Gene3D" id="3.40.50.300">
    <property type="entry name" value="P-loop containing nucleotide triphosphate hydrolases"/>
    <property type="match status" value="1"/>
</dbReference>
<evidence type="ECO:0000256" key="10">
    <source>
        <dbReference type="SAM" id="Coils"/>
    </source>
</evidence>
<dbReference type="EC" id="3.1.-.-" evidence="9"/>
<dbReference type="AlphaFoldDB" id="A0A1S6QKN4"/>
<evidence type="ECO:0000256" key="5">
    <source>
        <dbReference type="ARBA" id="ARBA00022801"/>
    </source>
</evidence>
<dbReference type="GO" id="GO:0004519">
    <property type="term" value="F:endonuclease activity"/>
    <property type="evidence" value="ECO:0007669"/>
    <property type="project" value="UniProtKB-UniRule"/>
</dbReference>
<dbReference type="eggNOG" id="COG1193">
    <property type="taxonomic scope" value="Bacteria"/>
</dbReference>
<evidence type="ECO:0000256" key="9">
    <source>
        <dbReference type="HAMAP-Rule" id="MF_00092"/>
    </source>
</evidence>
<evidence type="ECO:0000256" key="3">
    <source>
        <dbReference type="ARBA" id="ARBA00022741"/>
    </source>
</evidence>
<dbReference type="GO" id="GO:0045910">
    <property type="term" value="P:negative regulation of DNA recombination"/>
    <property type="evidence" value="ECO:0007669"/>
    <property type="project" value="InterPro"/>
</dbReference>
<name>A0A1S6QKN4_9LACO</name>
<keyword evidence="7 9" id="KW-0694">RNA-binding</keyword>
<sequence length="788" mass="87648">MNSKVFTTLEYGKIKQQIEQFLVTDAGREQLVSLTPSSDYQQVKEWLDETADGADVVRLKGEIPIPNLTEIAPFLKRLNIENSALSGTELAHIKKLLVSMKVVVSFFDTLAAEDVKLRSIDELVSQLDLMPEITDDLVRSVDDDGRILDGASSELRSVRRAIQKTQTDIRSRMNRFIKGADAKYLSEPIITVRDDRFVIPIKAEFKQRFGGIVHDQSASGQTLYVEPSSVVENNNELRRLQLSEREEERRILIALTATLRPYSDSLKNNMSLMGHLDFINAKAKYADSVKATLPLISTDNYVNLRKARQPLIDIDKVVPNDIEIGEKYRSIIVTGPNTGGKTITIKTVGLLQLMGQSGLFITANEESHIGIFDDVFADIGDDQSIEANLSTFSSHLDNIISILNQLTDKSLVLLDELGAGTDPKEGAALAMAVIDAIAAKSSELIATTHYPELKAFAYDRENTINASMEFDVETLKPTYRLMIGVPGQSNALNIAEKLGLDESIIEKARAYTDDSNQDINNMIAELTEQTRKARVDAEELEIQLQDATELQTELKAQFDKYQGSKQKLFEKAQFEANQVVSDAKKRADEIIADLHKKQAQVGKATVKENELIEAKGALNALEVEPNLKKNKVLKREKRKHDFHKGDEVLVKSYGQHGTLVDKQKDGSWEVQMGILKMKIDPNDLEKEKSVPEEKQKYRAHVSRTRSSGISPTLDLRGERYEEAMSRLDSYIDSALLAGYPTVTIIHGKGTGALRNGVNDYLKSNPRVGSYGYSAPNAGGDGSTIVKFK</sequence>
<keyword evidence="2 9" id="KW-0699">rRNA-binding</keyword>
<dbReference type="Proteomes" id="UP000030361">
    <property type="component" value="Chromosome"/>
</dbReference>
<comment type="similarity">
    <text evidence="9">Belongs to the DNA mismatch repair MutS family. MutS2 subfamily.</text>
</comment>
<dbReference type="SUPFAM" id="SSF160443">
    <property type="entry name" value="SMR domain-like"/>
    <property type="match status" value="1"/>
</dbReference>
<dbReference type="PROSITE" id="PS50828">
    <property type="entry name" value="SMR"/>
    <property type="match status" value="1"/>
</dbReference>